<name>A0A147HY45_9SPHN</name>
<comment type="caution">
    <text evidence="1">The sequence shown here is derived from an EMBL/GenBank/DDBJ whole genome shotgun (WGS) entry which is preliminary data.</text>
</comment>
<dbReference type="RefSeq" id="WP_058733393.1">
    <property type="nucleotide sequence ID" value="NZ_LDTD01000060.1"/>
</dbReference>
<organism evidence="1 2">
    <name type="scientific">Sphingomonas sanguinis</name>
    <dbReference type="NCBI Taxonomy" id="33051"/>
    <lineage>
        <taxon>Bacteria</taxon>
        <taxon>Pseudomonadati</taxon>
        <taxon>Pseudomonadota</taxon>
        <taxon>Alphaproteobacteria</taxon>
        <taxon>Sphingomonadales</taxon>
        <taxon>Sphingomonadaceae</taxon>
        <taxon>Sphingomonas</taxon>
    </lineage>
</organism>
<sequence length="82" mass="9012">MSSDIFPQPDGPARIIYVGQDRDGHWLVQDSERLLEGRFVSRGAAMRYAAEEAEIYHASVRMSGTALIPLVPFGPLPMPQAA</sequence>
<evidence type="ECO:0000313" key="2">
    <source>
        <dbReference type="Proteomes" id="UP000072867"/>
    </source>
</evidence>
<gene>
    <name evidence="1" type="ORF">NS319_09470</name>
</gene>
<dbReference type="PATRIC" id="fig|33051.3.peg.3063"/>
<proteinExistence type="predicted"/>
<evidence type="ECO:0008006" key="3">
    <source>
        <dbReference type="Google" id="ProtNLM"/>
    </source>
</evidence>
<reference evidence="1 2" key="1">
    <citation type="journal article" date="2016" name="Front. Microbiol.">
        <title>Genomic Resource of Rice Seed Associated Bacteria.</title>
        <authorList>
            <person name="Midha S."/>
            <person name="Bansal K."/>
            <person name="Sharma S."/>
            <person name="Kumar N."/>
            <person name="Patil P.P."/>
            <person name="Chaudhry V."/>
            <person name="Patil P.B."/>
        </authorList>
    </citation>
    <scope>NUCLEOTIDE SEQUENCE [LARGE SCALE GENOMIC DNA]</scope>
    <source>
        <strain evidence="1 2">NS319</strain>
    </source>
</reference>
<dbReference type="Proteomes" id="UP000072867">
    <property type="component" value="Unassembled WGS sequence"/>
</dbReference>
<dbReference type="EMBL" id="LDTD01000060">
    <property type="protein sequence ID" value="KTT69865.1"/>
    <property type="molecule type" value="Genomic_DNA"/>
</dbReference>
<dbReference type="STRING" id="33051.SB4_03020"/>
<protein>
    <recommendedName>
        <fullName evidence="3">DUF2188 domain-containing protein</fullName>
    </recommendedName>
</protein>
<dbReference type="AlphaFoldDB" id="A0A147HY45"/>
<evidence type="ECO:0000313" key="1">
    <source>
        <dbReference type="EMBL" id="KTT69865.1"/>
    </source>
</evidence>
<accession>A0A147HY45</accession>